<dbReference type="InterPro" id="IPR007569">
    <property type="entry name" value="DUF559"/>
</dbReference>
<dbReference type="Pfam" id="PF04480">
    <property type="entry name" value="DUF559"/>
    <property type="match status" value="1"/>
</dbReference>
<keyword evidence="3" id="KW-0378">Hydrolase</keyword>
<keyword evidence="4" id="KW-1185">Reference proteome</keyword>
<comment type="caution">
    <text evidence="3">The sequence shown here is derived from an EMBL/GenBank/DDBJ whole genome shotgun (WGS) entry which is preliminary data.</text>
</comment>
<gene>
    <name evidence="3" type="ORF">FHS09_003852</name>
</gene>
<protein>
    <submittedName>
        <fullName evidence="3">Very-short-patch-repair endonuclease</fullName>
    </submittedName>
</protein>
<dbReference type="GO" id="GO:0004519">
    <property type="term" value="F:endonuclease activity"/>
    <property type="evidence" value="ECO:0007669"/>
    <property type="project" value="UniProtKB-KW"/>
</dbReference>
<dbReference type="Proteomes" id="UP000535937">
    <property type="component" value="Unassembled WGS sequence"/>
</dbReference>
<dbReference type="PANTHER" id="PTHR38590">
    <property type="entry name" value="BLL0828 PROTEIN"/>
    <property type="match status" value="1"/>
</dbReference>
<keyword evidence="3" id="KW-0540">Nuclease</keyword>
<dbReference type="EMBL" id="JACHWZ010000022">
    <property type="protein sequence ID" value="MBB3063001.1"/>
    <property type="molecule type" value="Genomic_DNA"/>
</dbReference>
<accession>A0A7W4WF03</accession>
<dbReference type="InterPro" id="IPR047216">
    <property type="entry name" value="Endonuclease_DUF559_bact"/>
</dbReference>
<dbReference type="Gene3D" id="3.40.960.10">
    <property type="entry name" value="VSR Endonuclease"/>
    <property type="match status" value="1"/>
</dbReference>
<dbReference type="AlphaFoldDB" id="A0A7W4WF03"/>
<keyword evidence="3" id="KW-0255">Endonuclease</keyword>
<dbReference type="PANTHER" id="PTHR38590:SF1">
    <property type="entry name" value="BLL0828 PROTEIN"/>
    <property type="match status" value="1"/>
</dbReference>
<evidence type="ECO:0000313" key="3">
    <source>
        <dbReference type="EMBL" id="MBB3063001.1"/>
    </source>
</evidence>
<evidence type="ECO:0000256" key="1">
    <source>
        <dbReference type="SAM" id="MobiDB-lite"/>
    </source>
</evidence>
<name>A0A7W4WF03_9GAMM</name>
<reference evidence="3 4" key="1">
    <citation type="submission" date="2020-08" db="EMBL/GenBank/DDBJ databases">
        <title>Genomic Encyclopedia of Type Strains, Phase III (KMG-III): the genomes of soil and plant-associated and newly described type strains.</title>
        <authorList>
            <person name="Whitman W."/>
        </authorList>
    </citation>
    <scope>NUCLEOTIDE SEQUENCE [LARGE SCALE GENOMIC DNA]</scope>
    <source>
        <strain evidence="3 4">CECT 8799</strain>
    </source>
</reference>
<feature type="domain" description="DUF559" evidence="2">
    <location>
        <begin position="49"/>
        <end position="152"/>
    </location>
</feature>
<evidence type="ECO:0000313" key="4">
    <source>
        <dbReference type="Proteomes" id="UP000535937"/>
    </source>
</evidence>
<dbReference type="CDD" id="cd01038">
    <property type="entry name" value="Endonuclease_DUF559"/>
    <property type="match status" value="1"/>
</dbReference>
<sequence>MTNYRRKLPSPACGTNRQDCRFGQRKLAEGRAPRMARAIGAGGEGNLQLARARSLRSNATDAEQKLWYHLRAHRFMGLKFKRQKPIGRYIVDFVCLQPKLIIELDGGQHMNQEKYDQHRDSWLQEQGFTVLRFWNNQILSETSAVLDTIRREVLALSPTPSPASGRGEHAQRETESCTSI</sequence>
<feature type="compositionally biased region" description="Basic and acidic residues" evidence="1">
    <location>
        <begin position="166"/>
        <end position="180"/>
    </location>
</feature>
<dbReference type="InterPro" id="IPR011335">
    <property type="entry name" value="Restrct_endonuc-II-like"/>
</dbReference>
<feature type="region of interest" description="Disordered" evidence="1">
    <location>
        <begin position="157"/>
        <end position="180"/>
    </location>
</feature>
<proteinExistence type="predicted"/>
<organism evidence="3 4">
    <name type="scientific">Microbulbifer rhizosphaerae</name>
    <dbReference type="NCBI Taxonomy" id="1562603"/>
    <lineage>
        <taxon>Bacteria</taxon>
        <taxon>Pseudomonadati</taxon>
        <taxon>Pseudomonadota</taxon>
        <taxon>Gammaproteobacteria</taxon>
        <taxon>Cellvibrionales</taxon>
        <taxon>Microbulbiferaceae</taxon>
        <taxon>Microbulbifer</taxon>
    </lineage>
</organism>
<evidence type="ECO:0000259" key="2">
    <source>
        <dbReference type="Pfam" id="PF04480"/>
    </source>
</evidence>
<dbReference type="SUPFAM" id="SSF52980">
    <property type="entry name" value="Restriction endonuclease-like"/>
    <property type="match status" value="1"/>
</dbReference>